<dbReference type="SUPFAM" id="SSF53850">
    <property type="entry name" value="Periplasmic binding protein-like II"/>
    <property type="match status" value="1"/>
</dbReference>
<keyword evidence="2" id="KW-1185">Reference proteome</keyword>
<dbReference type="Proteomes" id="UP001500547">
    <property type="component" value="Unassembled WGS sequence"/>
</dbReference>
<organism evidence="1 2">
    <name type="scientific">Viridibacterium curvum</name>
    <dbReference type="NCBI Taxonomy" id="1101404"/>
    <lineage>
        <taxon>Bacteria</taxon>
        <taxon>Pseudomonadati</taxon>
        <taxon>Pseudomonadota</taxon>
        <taxon>Betaproteobacteria</taxon>
        <taxon>Rhodocyclales</taxon>
        <taxon>Rhodocyclaceae</taxon>
        <taxon>Viridibacterium</taxon>
    </lineage>
</organism>
<evidence type="ECO:0000313" key="2">
    <source>
        <dbReference type="Proteomes" id="UP001500547"/>
    </source>
</evidence>
<reference evidence="2" key="1">
    <citation type="journal article" date="2019" name="Int. J. Syst. Evol. Microbiol.">
        <title>The Global Catalogue of Microorganisms (GCM) 10K type strain sequencing project: providing services to taxonomists for standard genome sequencing and annotation.</title>
        <authorList>
            <consortium name="The Broad Institute Genomics Platform"/>
            <consortium name="The Broad Institute Genome Sequencing Center for Infectious Disease"/>
            <person name="Wu L."/>
            <person name="Ma J."/>
        </authorList>
    </citation>
    <scope>NUCLEOTIDE SEQUENCE [LARGE SCALE GENOMIC DNA]</scope>
    <source>
        <strain evidence="2">JCM 18715</strain>
    </source>
</reference>
<comment type="caution">
    <text evidence="1">The sequence shown here is derived from an EMBL/GenBank/DDBJ whole genome shotgun (WGS) entry which is preliminary data.</text>
</comment>
<dbReference type="Gene3D" id="3.40.190.10">
    <property type="entry name" value="Periplasmic binding protein-like II"/>
    <property type="match status" value="2"/>
</dbReference>
<dbReference type="EMBL" id="BAABLD010000017">
    <property type="protein sequence ID" value="GAA5171260.1"/>
    <property type="molecule type" value="Genomic_DNA"/>
</dbReference>
<proteinExistence type="predicted"/>
<sequence length="253" mass="28005">MPRFLLLAAASTAMADESAPVQVVFDLRPPLVFREGDLLGGSIGGIAMKSLHAAGIRFSLQEVPVRRQLNMVEDNRQVVCAVGRIKTAERERRGWFSHALGQSRGYVALIRQGEPMPQPPSLSLWANDPKLGWGVQAGLHYSDQIDRLRTSARAQISTFNANHQHFADLLVAQRIDFVILQADEAAEILLRNAAAAKALRIVELTDVGTVEQRHFYCSRRLPEAQRRALDEAIIKVLEPAKPAPAARTPQRKP</sequence>
<evidence type="ECO:0008006" key="3">
    <source>
        <dbReference type="Google" id="ProtNLM"/>
    </source>
</evidence>
<gene>
    <name evidence="1" type="ORF">GCM10025770_35630</name>
</gene>
<protein>
    <recommendedName>
        <fullName evidence="3">Solute-binding protein family 3/N-terminal domain-containing protein</fullName>
    </recommendedName>
</protein>
<evidence type="ECO:0000313" key="1">
    <source>
        <dbReference type="EMBL" id="GAA5171260.1"/>
    </source>
</evidence>
<name>A0ABP9R4E2_9RHOO</name>
<accession>A0ABP9R4E2</accession>